<dbReference type="InterPro" id="IPR051940">
    <property type="entry name" value="Chitin_bind-dev_reg"/>
</dbReference>
<protein>
    <recommendedName>
        <fullName evidence="6">Chitin-binding type-2 domain-containing protein</fullName>
    </recommendedName>
</protein>
<accession>A0A9P0JGX7</accession>
<dbReference type="SMART" id="SM00494">
    <property type="entry name" value="ChtBD2"/>
    <property type="match status" value="3"/>
</dbReference>
<evidence type="ECO:0000259" key="6">
    <source>
        <dbReference type="PROSITE" id="PS50940"/>
    </source>
</evidence>
<dbReference type="Gene3D" id="2.170.140.10">
    <property type="entry name" value="Chitin binding domain"/>
    <property type="match status" value="3"/>
</dbReference>
<keyword evidence="1" id="KW-0147">Chitin-binding</keyword>
<dbReference type="InterPro" id="IPR002557">
    <property type="entry name" value="Chitin-bd_dom"/>
</dbReference>
<sequence>MKNWKINSNNCIHHRCFNRSTIVGTHGKRICIAYTRRRDRVFSIKLNAHAIHLFQEKRSVDDERCSSTSCRNFRCVAATGGVTRRTVRRQRQFLDNGGYDRDAATSSSVCPERNGRYPLGNQCDKYLQCENGVPAEKLCPDGLFFNSKSSIFSYPCQYPPEVDCEGRTQLQPPQSTSDCPRQFGYFRLGDETKCGQFLNCVNGIGYKFDCPEGLAFNELTFRCDWPDQVDTCDAEAFLGFRCPPEENPLEGHKLHPNSMDCQKFYLCVSGRPRLYNCGTGLGFNELIGACDIRENVTSCYSRTPDNFVRLG</sequence>
<dbReference type="EMBL" id="OU899037">
    <property type="protein sequence ID" value="CAH1736726.1"/>
    <property type="molecule type" value="Genomic_DNA"/>
</dbReference>
<dbReference type="Proteomes" id="UP001154329">
    <property type="component" value="Chromosome 4"/>
</dbReference>
<reference evidence="7" key="1">
    <citation type="submission" date="2022-02" db="EMBL/GenBank/DDBJ databases">
        <authorList>
            <person name="King R."/>
        </authorList>
    </citation>
    <scope>NUCLEOTIDE SEQUENCE</scope>
</reference>
<evidence type="ECO:0000256" key="3">
    <source>
        <dbReference type="ARBA" id="ARBA00022737"/>
    </source>
</evidence>
<dbReference type="GO" id="GO:0005576">
    <property type="term" value="C:extracellular region"/>
    <property type="evidence" value="ECO:0007669"/>
    <property type="project" value="InterPro"/>
</dbReference>
<evidence type="ECO:0000256" key="5">
    <source>
        <dbReference type="ARBA" id="ARBA00023180"/>
    </source>
</evidence>
<keyword evidence="3" id="KW-0677">Repeat</keyword>
<evidence type="ECO:0000256" key="1">
    <source>
        <dbReference type="ARBA" id="ARBA00022669"/>
    </source>
</evidence>
<dbReference type="PANTHER" id="PTHR23301">
    <property type="entry name" value="CHITIN BINDING PERITROPHIN-A"/>
    <property type="match status" value="1"/>
</dbReference>
<dbReference type="Pfam" id="PF01607">
    <property type="entry name" value="CBM_14"/>
    <property type="match status" value="3"/>
</dbReference>
<keyword evidence="4" id="KW-1015">Disulfide bond</keyword>
<feature type="domain" description="Chitin-binding type-2" evidence="6">
    <location>
        <begin position="176"/>
        <end position="234"/>
    </location>
</feature>
<keyword evidence="5" id="KW-0325">Glycoprotein</keyword>
<evidence type="ECO:0000313" key="8">
    <source>
        <dbReference type="Proteomes" id="UP001154329"/>
    </source>
</evidence>
<feature type="domain" description="Chitin-binding type-2" evidence="6">
    <location>
        <begin position="107"/>
        <end position="166"/>
    </location>
</feature>
<feature type="domain" description="Chitin-binding type-2" evidence="6">
    <location>
        <begin position="239"/>
        <end position="301"/>
    </location>
</feature>
<dbReference type="PROSITE" id="PS50940">
    <property type="entry name" value="CHIT_BIND_II"/>
    <property type="match status" value="3"/>
</dbReference>
<proteinExistence type="predicted"/>
<dbReference type="AlphaFoldDB" id="A0A9P0JGX7"/>
<gene>
    <name evidence="7" type="ORF">APHIGO_LOCUS10406</name>
</gene>
<evidence type="ECO:0000313" key="7">
    <source>
        <dbReference type="EMBL" id="CAH1736726.1"/>
    </source>
</evidence>
<dbReference type="PANTHER" id="PTHR23301:SF98">
    <property type="entry name" value="CHITIN-BINDING TYPE-2 DOMAIN-CONTAINING PROTEIN-RELATED"/>
    <property type="match status" value="1"/>
</dbReference>
<dbReference type="GO" id="GO:0008061">
    <property type="term" value="F:chitin binding"/>
    <property type="evidence" value="ECO:0007669"/>
    <property type="project" value="UniProtKB-KW"/>
</dbReference>
<dbReference type="SUPFAM" id="SSF57625">
    <property type="entry name" value="Invertebrate chitin-binding proteins"/>
    <property type="match status" value="3"/>
</dbReference>
<reference evidence="7" key="2">
    <citation type="submission" date="2022-10" db="EMBL/GenBank/DDBJ databases">
        <authorList>
            <consortium name="ENA_rothamsted_submissions"/>
            <consortium name="culmorum"/>
            <person name="King R."/>
        </authorList>
    </citation>
    <scope>NUCLEOTIDE SEQUENCE</scope>
</reference>
<organism evidence="7 8">
    <name type="scientific">Aphis gossypii</name>
    <name type="common">Cotton aphid</name>
    <dbReference type="NCBI Taxonomy" id="80765"/>
    <lineage>
        <taxon>Eukaryota</taxon>
        <taxon>Metazoa</taxon>
        <taxon>Ecdysozoa</taxon>
        <taxon>Arthropoda</taxon>
        <taxon>Hexapoda</taxon>
        <taxon>Insecta</taxon>
        <taxon>Pterygota</taxon>
        <taxon>Neoptera</taxon>
        <taxon>Paraneoptera</taxon>
        <taxon>Hemiptera</taxon>
        <taxon>Sternorrhyncha</taxon>
        <taxon>Aphidomorpha</taxon>
        <taxon>Aphidoidea</taxon>
        <taxon>Aphididae</taxon>
        <taxon>Aphidini</taxon>
        <taxon>Aphis</taxon>
        <taxon>Aphis</taxon>
    </lineage>
</organism>
<keyword evidence="8" id="KW-1185">Reference proteome</keyword>
<dbReference type="InterPro" id="IPR036508">
    <property type="entry name" value="Chitin-bd_dom_sf"/>
</dbReference>
<name>A0A9P0JGX7_APHGO</name>
<evidence type="ECO:0000256" key="4">
    <source>
        <dbReference type="ARBA" id="ARBA00023157"/>
    </source>
</evidence>
<keyword evidence="2" id="KW-0732">Signal</keyword>
<evidence type="ECO:0000256" key="2">
    <source>
        <dbReference type="ARBA" id="ARBA00022729"/>
    </source>
</evidence>